<keyword evidence="1" id="KW-1133">Transmembrane helix</keyword>
<dbReference type="Gene3D" id="3.80.10.10">
    <property type="entry name" value="Ribonuclease Inhibitor"/>
    <property type="match status" value="1"/>
</dbReference>
<dbReference type="InterPro" id="IPR057207">
    <property type="entry name" value="FBXL15_LRR"/>
</dbReference>
<keyword evidence="6" id="KW-1185">Reference proteome</keyword>
<protein>
    <submittedName>
        <fullName evidence="5">Ribonuclease inhibitor</fullName>
    </submittedName>
</protein>
<evidence type="ECO:0000259" key="4">
    <source>
        <dbReference type="Pfam" id="PF25372"/>
    </source>
</evidence>
<dbReference type="InterPro" id="IPR032675">
    <property type="entry name" value="LRR_dom_sf"/>
</dbReference>
<gene>
    <name evidence="5" type="ORF">IC229_10370</name>
</gene>
<dbReference type="PANTHER" id="PTHR35889:SF3">
    <property type="entry name" value="F-BOX DOMAIN-CONTAINING PROTEIN"/>
    <property type="match status" value="1"/>
</dbReference>
<feature type="domain" description="F-box/LRR-repeat protein 15-like leucin rich repeat" evidence="4">
    <location>
        <begin position="349"/>
        <end position="474"/>
    </location>
</feature>
<dbReference type="Proteomes" id="UP000598820">
    <property type="component" value="Unassembled WGS sequence"/>
</dbReference>
<dbReference type="SUPFAM" id="SSF52047">
    <property type="entry name" value="RNI-like"/>
    <property type="match status" value="1"/>
</dbReference>
<feature type="transmembrane region" description="Helical" evidence="1">
    <location>
        <begin position="91"/>
        <end position="109"/>
    </location>
</feature>
<dbReference type="EMBL" id="JACWZY010000007">
    <property type="protein sequence ID" value="MBD2701039.1"/>
    <property type="molecule type" value="Genomic_DNA"/>
</dbReference>
<reference evidence="5" key="1">
    <citation type="submission" date="2020-09" db="EMBL/GenBank/DDBJ databases">
        <authorList>
            <person name="Kim M.K."/>
        </authorList>
    </citation>
    <scope>NUCLEOTIDE SEQUENCE</scope>
    <source>
        <strain evidence="5">BT702</strain>
    </source>
</reference>
<keyword evidence="1" id="KW-0472">Membrane</keyword>
<dbReference type="Pfam" id="PF07635">
    <property type="entry name" value="PSCyt1"/>
    <property type="match status" value="1"/>
</dbReference>
<sequence length="509" mass="54746">MISLILLQATAPPSDWVLFWGHFHPLIVHLPIGFLLIAGLLELDRLTRRNSVSQHTITLILFWSAVSATMACLFGYMLSLGGGYEDDTLSSHMWQGIGVAVFAWITWAVKSENLGRIIPAASVLYLPTLAVALVLLLSAGHLGGNLTHGSDYLTQHMPGPIRSLAGLPPKLPELKAEPITDVNQAMVYQQIVNPILHTRCIQCHNADKSKGGLRLDTPDLIKKGSKEGPVLVAGKGVNSKLIKVCLLPEEDDHHMPPKGKPQLDESQISLLTWWIDQGAPFNKKVSELAVNDAIRPVLASLGGGGPVDAGGNAVAAKGPAPESPVLTMKVPAADPKIMEEVKKTGLLVLPISKEQNQLEVSAVNARSFSDAQATVLPGLSNQIVWLKLSDTQISDATLAQISKLKNLQKLHLEQTKITDAGLKQLKGLTNLEYLNLYGTSVSDAGLAELASIKNLKTVYLWQTKVTENGLAMLKKALPNLEIVGGVTEQAVAEFAKAGQEAKTAEEKKN</sequence>
<feature type="transmembrane region" description="Helical" evidence="1">
    <location>
        <begin position="23"/>
        <end position="43"/>
    </location>
</feature>
<dbReference type="AlphaFoldDB" id="A0A927AN36"/>
<dbReference type="Pfam" id="PF09990">
    <property type="entry name" value="DUF2231"/>
    <property type="match status" value="1"/>
</dbReference>
<keyword evidence="1" id="KW-0812">Transmembrane</keyword>
<proteinExistence type="predicted"/>
<feature type="domain" description="Cytochrome C Planctomycete-type" evidence="2">
    <location>
        <begin position="200"/>
        <end position="259"/>
    </location>
</feature>
<feature type="domain" description="DUF2231" evidence="3">
    <location>
        <begin position="23"/>
        <end position="147"/>
    </location>
</feature>
<feature type="transmembrane region" description="Helical" evidence="1">
    <location>
        <begin position="121"/>
        <end position="142"/>
    </location>
</feature>
<organism evidence="5 6">
    <name type="scientific">Spirosoma profusum</name>
    <dbReference type="NCBI Taxonomy" id="2771354"/>
    <lineage>
        <taxon>Bacteria</taxon>
        <taxon>Pseudomonadati</taxon>
        <taxon>Bacteroidota</taxon>
        <taxon>Cytophagia</taxon>
        <taxon>Cytophagales</taxon>
        <taxon>Cytophagaceae</taxon>
        <taxon>Spirosoma</taxon>
    </lineage>
</organism>
<comment type="caution">
    <text evidence="5">The sequence shown here is derived from an EMBL/GenBank/DDBJ whole genome shotgun (WGS) entry which is preliminary data.</text>
</comment>
<feature type="transmembrane region" description="Helical" evidence="1">
    <location>
        <begin position="55"/>
        <end position="79"/>
    </location>
</feature>
<evidence type="ECO:0000259" key="2">
    <source>
        <dbReference type="Pfam" id="PF07635"/>
    </source>
</evidence>
<dbReference type="InterPro" id="IPR011429">
    <property type="entry name" value="Cyt_c_Planctomycete-type"/>
</dbReference>
<dbReference type="InterPro" id="IPR019251">
    <property type="entry name" value="DUF2231_TM"/>
</dbReference>
<dbReference type="PANTHER" id="PTHR35889">
    <property type="entry name" value="CYCLOINULO-OLIGOSACCHARIDE FRUCTANOTRANSFERASE-RELATED"/>
    <property type="match status" value="1"/>
</dbReference>
<name>A0A927AN36_9BACT</name>
<evidence type="ECO:0000313" key="6">
    <source>
        <dbReference type="Proteomes" id="UP000598820"/>
    </source>
</evidence>
<evidence type="ECO:0000256" key="1">
    <source>
        <dbReference type="SAM" id="Phobius"/>
    </source>
</evidence>
<evidence type="ECO:0000313" key="5">
    <source>
        <dbReference type="EMBL" id="MBD2701039.1"/>
    </source>
</evidence>
<dbReference type="Pfam" id="PF25372">
    <property type="entry name" value="DUF7885"/>
    <property type="match status" value="1"/>
</dbReference>
<evidence type="ECO:0000259" key="3">
    <source>
        <dbReference type="Pfam" id="PF09990"/>
    </source>
</evidence>
<accession>A0A927AN36</accession>
<dbReference type="RefSeq" id="WP_190886897.1">
    <property type="nucleotide sequence ID" value="NZ_JACWZY010000007.1"/>
</dbReference>